<protein>
    <submittedName>
        <fullName evidence="1">Uncharacterized protein</fullName>
    </submittedName>
</protein>
<organism evidence="1 2">
    <name type="scientific">Daphnia magna</name>
    <dbReference type="NCBI Taxonomy" id="35525"/>
    <lineage>
        <taxon>Eukaryota</taxon>
        <taxon>Metazoa</taxon>
        <taxon>Ecdysozoa</taxon>
        <taxon>Arthropoda</taxon>
        <taxon>Crustacea</taxon>
        <taxon>Branchiopoda</taxon>
        <taxon>Diplostraca</taxon>
        <taxon>Cladocera</taxon>
        <taxon>Anomopoda</taxon>
        <taxon>Daphniidae</taxon>
        <taxon>Daphnia</taxon>
    </lineage>
</organism>
<keyword evidence="2" id="KW-1185">Reference proteome</keyword>
<name>A0ABQ9Z9B0_9CRUS</name>
<accession>A0ABQ9Z9B0</accession>
<evidence type="ECO:0000313" key="2">
    <source>
        <dbReference type="Proteomes" id="UP001234178"/>
    </source>
</evidence>
<evidence type="ECO:0000313" key="1">
    <source>
        <dbReference type="EMBL" id="KAK4009485.1"/>
    </source>
</evidence>
<dbReference type="EMBL" id="JAOYFB010000003">
    <property type="protein sequence ID" value="KAK4009485.1"/>
    <property type="molecule type" value="Genomic_DNA"/>
</dbReference>
<reference evidence="1 2" key="1">
    <citation type="journal article" date="2023" name="Nucleic Acids Res.">
        <title>The hologenome of Daphnia magna reveals possible DNA methylation and microbiome-mediated evolution of the host genome.</title>
        <authorList>
            <person name="Chaturvedi A."/>
            <person name="Li X."/>
            <person name="Dhandapani V."/>
            <person name="Marshall H."/>
            <person name="Kissane S."/>
            <person name="Cuenca-Cambronero M."/>
            <person name="Asole G."/>
            <person name="Calvet F."/>
            <person name="Ruiz-Romero M."/>
            <person name="Marangio P."/>
            <person name="Guigo R."/>
            <person name="Rago D."/>
            <person name="Mirbahai L."/>
            <person name="Eastwood N."/>
            <person name="Colbourne J.K."/>
            <person name="Zhou J."/>
            <person name="Mallon E."/>
            <person name="Orsini L."/>
        </authorList>
    </citation>
    <scope>NUCLEOTIDE SEQUENCE [LARGE SCALE GENOMIC DNA]</scope>
    <source>
        <strain evidence="1">LRV0_1</strain>
    </source>
</reference>
<dbReference type="Proteomes" id="UP001234178">
    <property type="component" value="Unassembled WGS sequence"/>
</dbReference>
<gene>
    <name evidence="1" type="ORF">OUZ56_018597</name>
</gene>
<comment type="caution">
    <text evidence="1">The sequence shown here is derived from an EMBL/GenBank/DDBJ whole genome shotgun (WGS) entry which is preliminary data.</text>
</comment>
<proteinExistence type="predicted"/>
<sequence length="66" mass="7114">MTPSVDEVEGVEVREVPVFSFTGGEIAEINSIKSDPIPSSVGGHKITTSAEWGVFDNKVSIIYNFV</sequence>